<dbReference type="PANTHER" id="PTHR35011:SF10">
    <property type="entry name" value="TRAP TRANSPORTER SMALL PERMEASE PROTEIN"/>
    <property type="match status" value="1"/>
</dbReference>
<dbReference type="PANTHER" id="PTHR35011">
    <property type="entry name" value="2,3-DIKETO-L-GULONATE TRAP TRANSPORTER SMALL PERMEASE PROTEIN YIAM"/>
    <property type="match status" value="1"/>
</dbReference>
<dbReference type="InterPro" id="IPR007387">
    <property type="entry name" value="TRAP_DctQ"/>
</dbReference>
<keyword evidence="7 9" id="KW-0472">Membrane</keyword>
<evidence type="ECO:0000256" key="7">
    <source>
        <dbReference type="ARBA" id="ARBA00023136"/>
    </source>
</evidence>
<keyword evidence="4 9" id="KW-0997">Cell inner membrane</keyword>
<feature type="transmembrane region" description="Helical" evidence="9">
    <location>
        <begin position="198"/>
        <end position="218"/>
    </location>
</feature>
<comment type="similarity">
    <text evidence="8 9">Belongs to the TRAP transporter small permease family.</text>
</comment>
<dbReference type="EMBL" id="QHHQ01000002">
    <property type="protein sequence ID" value="RAI01744.1"/>
    <property type="molecule type" value="Genomic_DNA"/>
</dbReference>
<dbReference type="Pfam" id="PF04290">
    <property type="entry name" value="DctQ"/>
    <property type="match status" value="1"/>
</dbReference>
<evidence type="ECO:0000313" key="12">
    <source>
        <dbReference type="EMBL" id="RAI01744.1"/>
    </source>
</evidence>
<feature type="transmembrane region" description="Helical" evidence="9">
    <location>
        <begin position="158"/>
        <end position="178"/>
    </location>
</feature>
<reference evidence="12 13" key="1">
    <citation type="submission" date="2018-05" db="EMBL/GenBank/DDBJ databases">
        <title>Acuticoccus sediminis sp. nov., isolated from deep-sea sediment of Indian Ocean.</title>
        <authorList>
            <person name="Liu X."/>
            <person name="Lai Q."/>
            <person name="Du Y."/>
            <person name="Sun F."/>
            <person name="Zhang X."/>
            <person name="Wang S."/>
            <person name="Shao Z."/>
        </authorList>
    </citation>
    <scope>NUCLEOTIDE SEQUENCE [LARGE SCALE GENOMIC DNA]</scope>
    <source>
        <strain evidence="12 13">PTG4-2</strain>
    </source>
</reference>
<feature type="transmembrane region" description="Helical" evidence="9">
    <location>
        <begin position="118"/>
        <end position="137"/>
    </location>
</feature>
<dbReference type="InterPro" id="IPR055348">
    <property type="entry name" value="DctQ"/>
</dbReference>
<evidence type="ECO:0000256" key="1">
    <source>
        <dbReference type="ARBA" id="ARBA00004429"/>
    </source>
</evidence>
<protein>
    <recommendedName>
        <fullName evidence="9">TRAP transporter small permease protein</fullName>
    </recommendedName>
</protein>
<sequence>MNAPSRFSATSPPEPEDTPSAGGAPALAPADSRSCAAPKDAAAPPSPEGVTAGTVTAGTDPANAATPGSVVPRPPLGMALDRALADLAGAMLLAMMVMTVGSSLGRFLFSAPIPDMEAIAEMLLVAVVFLPLAYTQARREHVEVTLFTDPFPLRLRRVVIVAGWLVGLFGFAVLAYAMAKGALRAHATGDAYLGVNKILTWPARAVAVVGLVALLLRLGVDLATRRREAAETAAQTADDIEYAQ</sequence>
<feature type="transmembrane region" description="Helical" evidence="9">
    <location>
        <begin position="83"/>
        <end position="106"/>
    </location>
</feature>
<gene>
    <name evidence="12" type="ORF">DLJ53_10070</name>
</gene>
<dbReference type="GO" id="GO:0015740">
    <property type="term" value="P:C4-dicarboxylate transport"/>
    <property type="evidence" value="ECO:0007669"/>
    <property type="project" value="TreeGrafter"/>
</dbReference>
<keyword evidence="3" id="KW-1003">Cell membrane</keyword>
<dbReference type="GO" id="GO:0005886">
    <property type="term" value="C:plasma membrane"/>
    <property type="evidence" value="ECO:0007669"/>
    <property type="project" value="UniProtKB-SubCell"/>
</dbReference>
<feature type="region of interest" description="Disordered" evidence="10">
    <location>
        <begin position="1"/>
        <end position="71"/>
    </location>
</feature>
<evidence type="ECO:0000256" key="3">
    <source>
        <dbReference type="ARBA" id="ARBA00022475"/>
    </source>
</evidence>
<evidence type="ECO:0000256" key="9">
    <source>
        <dbReference type="RuleBase" id="RU369079"/>
    </source>
</evidence>
<dbReference type="RefSeq" id="WP_111344838.1">
    <property type="nucleotide sequence ID" value="NZ_QHHQ01000002.1"/>
</dbReference>
<evidence type="ECO:0000313" key="13">
    <source>
        <dbReference type="Proteomes" id="UP000249590"/>
    </source>
</evidence>
<feature type="domain" description="Tripartite ATP-independent periplasmic transporters DctQ component" evidence="11">
    <location>
        <begin position="95"/>
        <end position="226"/>
    </location>
</feature>
<dbReference type="OrthoDB" id="4250245at2"/>
<evidence type="ECO:0000256" key="8">
    <source>
        <dbReference type="ARBA" id="ARBA00038436"/>
    </source>
</evidence>
<keyword evidence="2 9" id="KW-0813">Transport</keyword>
<comment type="subunit">
    <text evidence="9">The complex comprises the extracytoplasmic solute receptor protein and the two transmembrane proteins.</text>
</comment>
<feature type="compositionally biased region" description="Polar residues" evidence="10">
    <location>
        <begin position="1"/>
        <end position="11"/>
    </location>
</feature>
<feature type="compositionally biased region" description="Low complexity" evidence="10">
    <location>
        <begin position="21"/>
        <end position="59"/>
    </location>
</feature>
<evidence type="ECO:0000256" key="2">
    <source>
        <dbReference type="ARBA" id="ARBA00022448"/>
    </source>
</evidence>
<comment type="function">
    <text evidence="9">Part of the tripartite ATP-independent periplasmic (TRAP) transport system.</text>
</comment>
<evidence type="ECO:0000256" key="10">
    <source>
        <dbReference type="SAM" id="MobiDB-lite"/>
    </source>
</evidence>
<keyword evidence="5 9" id="KW-0812">Transmembrane</keyword>
<name>A0A8B2NW41_9HYPH</name>
<dbReference type="GO" id="GO:0022857">
    <property type="term" value="F:transmembrane transporter activity"/>
    <property type="evidence" value="ECO:0007669"/>
    <property type="project" value="UniProtKB-UniRule"/>
</dbReference>
<dbReference type="AlphaFoldDB" id="A0A8B2NW41"/>
<comment type="subcellular location">
    <subcellularLocation>
        <location evidence="1 9">Cell inner membrane</location>
        <topology evidence="1 9">Multi-pass membrane protein</topology>
    </subcellularLocation>
</comment>
<proteinExistence type="inferred from homology"/>
<evidence type="ECO:0000259" key="11">
    <source>
        <dbReference type="Pfam" id="PF04290"/>
    </source>
</evidence>
<accession>A0A8B2NW41</accession>
<evidence type="ECO:0000256" key="4">
    <source>
        <dbReference type="ARBA" id="ARBA00022519"/>
    </source>
</evidence>
<keyword evidence="13" id="KW-1185">Reference proteome</keyword>
<dbReference type="Proteomes" id="UP000249590">
    <property type="component" value="Unassembled WGS sequence"/>
</dbReference>
<comment type="caution">
    <text evidence="12">The sequence shown here is derived from an EMBL/GenBank/DDBJ whole genome shotgun (WGS) entry which is preliminary data.</text>
</comment>
<organism evidence="12 13">
    <name type="scientific">Acuticoccus sediminis</name>
    <dbReference type="NCBI Taxonomy" id="2184697"/>
    <lineage>
        <taxon>Bacteria</taxon>
        <taxon>Pseudomonadati</taxon>
        <taxon>Pseudomonadota</taxon>
        <taxon>Alphaproteobacteria</taxon>
        <taxon>Hyphomicrobiales</taxon>
        <taxon>Amorphaceae</taxon>
        <taxon>Acuticoccus</taxon>
    </lineage>
</organism>
<keyword evidence="6 9" id="KW-1133">Transmembrane helix</keyword>
<evidence type="ECO:0000256" key="6">
    <source>
        <dbReference type="ARBA" id="ARBA00022989"/>
    </source>
</evidence>
<evidence type="ECO:0000256" key="5">
    <source>
        <dbReference type="ARBA" id="ARBA00022692"/>
    </source>
</evidence>